<dbReference type="Proteomes" id="UP000008141">
    <property type="component" value="Unassembled WGS sequence"/>
</dbReference>
<evidence type="ECO:0000313" key="4">
    <source>
        <dbReference type="Proteomes" id="UP000008141"/>
    </source>
</evidence>
<dbReference type="KEGG" id="cvr:CHLNCDRAFT_140055"/>
<dbReference type="OrthoDB" id="514600at2759"/>
<dbReference type="InterPro" id="IPR032675">
    <property type="entry name" value="LRR_dom_sf"/>
</dbReference>
<sequence>MAVEPAVQHAAAVEEEEEAEHSDEEELESSSSGGSDPSDSLEGGTKKRKKKKKKKKGGGAAGGGGGAAAQPAVDPAARKEGERRLQARRQPHATVLRVAAGGAAEAVEVLSHNSEDGMWVKLSGCHLADGKMKKLCEALQANTICISLDLSANQLTDEGAKALAAALADGRAPDLIDLDLRDNLQIQEGGTLALEELQQQRKTLRVALGPSQPPPQQQAAAAGSKPQAPAAGQQQQQQQQQLQQQQHANGSGGGGSLADTVKSNPVISKYFQVGNDEAEEAEEAHQQGSPHQAGGAGEEHLGGLSAAELARILWDQLEQCLDAPRPDIPAVSEPLRAIAEQVEHEMDNCALPMLASTEVGELKTFTQWALRKLHVLHSVLDLVPPPILTPYSKTVPVPAVGTHRAAVAELLAQLLRGECASIAQRVAASGLLRRCAAIAVDHPNCSAVHGAVARCLRLSLSKAVGHVGLWQQLLGSAPVAAAAGAASHDRGGSLNLAVEAVAIAAAAAAAPTVGKRAANAGFALAIGRMLHQAATGEALGGDGGAAEAAAADAADAAAAAADAAAAENGTAGEGVAQQPDQQQQQQEQEQEQQQQRQEQEQEQGGGEAAGGGTGEAGPARQPGPAADAPAGQLGGDPLAEPNPLAPPPGARGLRRTPSQPSLAKVASHAVADLPEEEEPWEVLLQAQLATADPWVEFSTGPDCLLRRMLEEHVGDLGGPRPRPGAPPPGEEEEDGAGQGQVISGQELLMMLRGLNLGGFSGGI</sequence>
<proteinExistence type="predicted"/>
<dbReference type="GeneID" id="17351069"/>
<organism evidence="4">
    <name type="scientific">Chlorella variabilis</name>
    <name type="common">Green alga</name>
    <dbReference type="NCBI Taxonomy" id="554065"/>
    <lineage>
        <taxon>Eukaryota</taxon>
        <taxon>Viridiplantae</taxon>
        <taxon>Chlorophyta</taxon>
        <taxon>core chlorophytes</taxon>
        <taxon>Trebouxiophyceae</taxon>
        <taxon>Chlorellales</taxon>
        <taxon>Chlorellaceae</taxon>
        <taxon>Chlorella clade</taxon>
        <taxon>Chlorella</taxon>
    </lineage>
</organism>
<feature type="region of interest" description="Disordered" evidence="2">
    <location>
        <begin position="207"/>
        <end position="261"/>
    </location>
</feature>
<feature type="compositionally biased region" description="Acidic residues" evidence="2">
    <location>
        <begin position="13"/>
        <end position="28"/>
    </location>
</feature>
<dbReference type="AlphaFoldDB" id="E1ZRH6"/>
<feature type="region of interest" description="Disordered" evidence="2">
    <location>
        <begin position="1"/>
        <end position="91"/>
    </location>
</feature>
<feature type="compositionally biased region" description="Low complexity" evidence="2">
    <location>
        <begin position="217"/>
        <end position="246"/>
    </location>
</feature>
<feature type="compositionally biased region" description="Gly residues" evidence="2">
    <location>
        <begin position="58"/>
        <end position="67"/>
    </location>
</feature>
<evidence type="ECO:0000256" key="1">
    <source>
        <dbReference type="ARBA" id="ARBA00004430"/>
    </source>
</evidence>
<dbReference type="SUPFAM" id="SSF52047">
    <property type="entry name" value="RNI-like"/>
    <property type="match status" value="1"/>
</dbReference>
<name>E1ZRH6_CHLVA</name>
<dbReference type="PANTHER" id="PTHR24110:SF3">
    <property type="entry name" value="CENTROSOMAL PROTEIN OF 78 KDA"/>
    <property type="match status" value="1"/>
</dbReference>
<gene>
    <name evidence="3" type="ORF">CHLNCDRAFT_140055</name>
</gene>
<reference evidence="3 4" key="1">
    <citation type="journal article" date="2010" name="Plant Cell">
        <title>The Chlorella variabilis NC64A genome reveals adaptation to photosymbiosis, coevolution with viruses, and cryptic sex.</title>
        <authorList>
            <person name="Blanc G."/>
            <person name="Duncan G."/>
            <person name="Agarkova I."/>
            <person name="Borodovsky M."/>
            <person name="Gurnon J."/>
            <person name="Kuo A."/>
            <person name="Lindquist E."/>
            <person name="Lucas S."/>
            <person name="Pangilinan J."/>
            <person name="Polle J."/>
            <person name="Salamov A."/>
            <person name="Terry A."/>
            <person name="Yamada T."/>
            <person name="Dunigan D.D."/>
            <person name="Grigoriev I.V."/>
            <person name="Claverie J.M."/>
            <person name="Van Etten J.L."/>
        </authorList>
    </citation>
    <scope>NUCLEOTIDE SEQUENCE [LARGE SCALE GENOMIC DNA]</scope>
    <source>
        <strain evidence="3 4">NC64A</strain>
    </source>
</reference>
<comment type="subcellular location">
    <subcellularLocation>
        <location evidence="1">Cytoplasm</location>
        <location evidence="1">Cytoskeleton</location>
        <location evidence="1">Cilium axoneme</location>
    </subcellularLocation>
</comment>
<protein>
    <submittedName>
        <fullName evidence="3">Uncharacterized protein</fullName>
    </submittedName>
</protein>
<feature type="compositionally biased region" description="Low complexity" evidence="2">
    <location>
        <begin position="29"/>
        <end position="43"/>
    </location>
</feature>
<dbReference type="PANTHER" id="PTHR24110">
    <property type="entry name" value="CENTROSOMAL PROTEIN OF 78 KDA"/>
    <property type="match status" value="1"/>
</dbReference>
<dbReference type="RefSeq" id="XP_005843732.1">
    <property type="nucleotide sequence ID" value="XM_005843670.1"/>
</dbReference>
<evidence type="ECO:0000313" key="3">
    <source>
        <dbReference type="EMBL" id="EFN51630.1"/>
    </source>
</evidence>
<feature type="compositionally biased region" description="Low complexity" evidence="2">
    <location>
        <begin position="1"/>
        <end position="11"/>
    </location>
</feature>
<dbReference type="EMBL" id="GL433862">
    <property type="protein sequence ID" value="EFN51630.1"/>
    <property type="molecule type" value="Genomic_DNA"/>
</dbReference>
<feature type="compositionally biased region" description="Gly residues" evidence="2">
    <location>
        <begin position="603"/>
        <end position="615"/>
    </location>
</feature>
<feature type="compositionally biased region" description="Low complexity" evidence="2">
    <location>
        <begin position="616"/>
        <end position="642"/>
    </location>
</feature>
<feature type="region of interest" description="Disordered" evidence="2">
    <location>
        <begin position="564"/>
        <end position="673"/>
    </location>
</feature>
<dbReference type="InParanoid" id="E1ZRH6"/>
<keyword evidence="4" id="KW-1185">Reference proteome</keyword>
<feature type="region of interest" description="Disordered" evidence="2">
    <location>
        <begin position="709"/>
        <end position="743"/>
    </location>
</feature>
<accession>E1ZRH6</accession>
<feature type="region of interest" description="Disordered" evidence="2">
    <location>
        <begin position="278"/>
        <end position="299"/>
    </location>
</feature>
<dbReference type="eggNOG" id="ENOG502SQ4A">
    <property type="taxonomic scope" value="Eukaryota"/>
</dbReference>
<dbReference type="GO" id="GO:0005930">
    <property type="term" value="C:axoneme"/>
    <property type="evidence" value="ECO:0007669"/>
    <property type="project" value="UniProtKB-SubCell"/>
</dbReference>
<evidence type="ECO:0000256" key="2">
    <source>
        <dbReference type="SAM" id="MobiDB-lite"/>
    </source>
</evidence>
<feature type="compositionally biased region" description="Basic residues" evidence="2">
    <location>
        <begin position="46"/>
        <end position="57"/>
    </location>
</feature>
<feature type="compositionally biased region" description="Basic and acidic residues" evidence="2">
    <location>
        <begin position="76"/>
        <end position="85"/>
    </location>
</feature>
<feature type="compositionally biased region" description="Low complexity" evidence="2">
    <location>
        <begin position="564"/>
        <end position="596"/>
    </location>
</feature>
<dbReference type="Gene3D" id="3.80.10.10">
    <property type="entry name" value="Ribonuclease Inhibitor"/>
    <property type="match status" value="1"/>
</dbReference>